<dbReference type="Proteomes" id="UP000472263">
    <property type="component" value="Chromosome 11"/>
</dbReference>
<keyword evidence="2" id="KW-0964">Secreted</keyword>
<evidence type="ECO:0000313" key="6">
    <source>
        <dbReference type="Ensembl" id="ENSMMDP00005023952.1"/>
    </source>
</evidence>
<name>A0A667Y8H5_9TELE</name>
<dbReference type="InParanoid" id="A0A667Y8H5"/>
<reference evidence="6" key="3">
    <citation type="submission" date="2025-09" db="UniProtKB">
        <authorList>
            <consortium name="Ensembl"/>
        </authorList>
    </citation>
    <scope>IDENTIFICATION</scope>
</reference>
<comment type="subcellular location">
    <subcellularLocation>
        <location evidence="1">Secreted</location>
    </subcellularLocation>
</comment>
<sequence>MCVRFSVCFLLAGLYLSSSAPTPEDCDPLVTPEPLNHTKLLGRWNIIAGFSDHKLFISLLKTVNSSWMEFTPSPSSNDTWLLAEENMFDGKCNSSRATVTIDGNIAKLVRKSENRPDMLKHFTRTQEFLPCHFSLVNFI</sequence>
<reference evidence="6" key="1">
    <citation type="submission" date="2019-06" db="EMBL/GenBank/DDBJ databases">
        <authorList>
            <consortium name="Wellcome Sanger Institute Data Sharing"/>
        </authorList>
    </citation>
    <scope>NUCLEOTIDE SEQUENCE [LARGE SCALE GENOMIC DNA]</scope>
</reference>
<keyword evidence="4" id="KW-0325">Glycoprotein</keyword>
<feature type="signal peptide" evidence="5">
    <location>
        <begin position="1"/>
        <end position="19"/>
    </location>
</feature>
<reference evidence="6" key="2">
    <citation type="submission" date="2025-08" db="UniProtKB">
        <authorList>
            <consortium name="Ensembl"/>
        </authorList>
    </citation>
    <scope>IDENTIFICATION</scope>
</reference>
<dbReference type="SUPFAM" id="SSF50814">
    <property type="entry name" value="Lipocalins"/>
    <property type="match status" value="1"/>
</dbReference>
<keyword evidence="3 5" id="KW-0732">Signal</keyword>
<dbReference type="PANTHER" id="PTHR11967:SF2">
    <property type="entry name" value="ALPHA-1-ACID GLYCOPROTEIN 1"/>
    <property type="match status" value="1"/>
</dbReference>
<dbReference type="InterPro" id="IPR012674">
    <property type="entry name" value="Calycin"/>
</dbReference>
<evidence type="ECO:0000313" key="7">
    <source>
        <dbReference type="Proteomes" id="UP000472263"/>
    </source>
</evidence>
<accession>A0A667Y8H5</accession>
<protein>
    <recommendedName>
        <fullName evidence="8">Apolipoprotein M</fullName>
    </recommendedName>
</protein>
<proteinExistence type="predicted"/>
<evidence type="ECO:0000256" key="3">
    <source>
        <dbReference type="ARBA" id="ARBA00022729"/>
    </source>
</evidence>
<dbReference type="PANTHER" id="PTHR11967">
    <property type="entry name" value="ALPHA-1-ACID GLYCOPROTEIN"/>
    <property type="match status" value="1"/>
</dbReference>
<dbReference type="GeneTree" id="ENSGT01030000236427"/>
<evidence type="ECO:0000256" key="2">
    <source>
        <dbReference type="ARBA" id="ARBA00022525"/>
    </source>
</evidence>
<organism evidence="6 7">
    <name type="scientific">Myripristis murdjan</name>
    <name type="common">pinecone soldierfish</name>
    <dbReference type="NCBI Taxonomy" id="586833"/>
    <lineage>
        <taxon>Eukaryota</taxon>
        <taxon>Metazoa</taxon>
        <taxon>Chordata</taxon>
        <taxon>Craniata</taxon>
        <taxon>Vertebrata</taxon>
        <taxon>Euteleostomi</taxon>
        <taxon>Actinopterygii</taxon>
        <taxon>Neopterygii</taxon>
        <taxon>Teleostei</taxon>
        <taxon>Neoteleostei</taxon>
        <taxon>Acanthomorphata</taxon>
        <taxon>Holocentriformes</taxon>
        <taxon>Holocentridae</taxon>
        <taxon>Myripristis</taxon>
    </lineage>
</organism>
<dbReference type="Ensembl" id="ENSMMDT00005024466.1">
    <property type="protein sequence ID" value="ENSMMDP00005023952.1"/>
    <property type="gene ID" value="ENSMMDG00005011554.1"/>
</dbReference>
<evidence type="ECO:0000256" key="5">
    <source>
        <dbReference type="SAM" id="SignalP"/>
    </source>
</evidence>
<evidence type="ECO:0000256" key="1">
    <source>
        <dbReference type="ARBA" id="ARBA00004613"/>
    </source>
</evidence>
<evidence type="ECO:0000256" key="4">
    <source>
        <dbReference type="ARBA" id="ARBA00023180"/>
    </source>
</evidence>
<dbReference type="GO" id="GO:0005576">
    <property type="term" value="C:extracellular region"/>
    <property type="evidence" value="ECO:0007669"/>
    <property type="project" value="UniProtKB-SubCell"/>
</dbReference>
<evidence type="ECO:0008006" key="8">
    <source>
        <dbReference type="Google" id="ProtNLM"/>
    </source>
</evidence>
<dbReference type="Gene3D" id="2.40.128.20">
    <property type="match status" value="1"/>
</dbReference>
<dbReference type="AlphaFoldDB" id="A0A667Y8H5"/>
<feature type="chain" id="PRO_5025539350" description="Apolipoprotein M" evidence="5">
    <location>
        <begin position="20"/>
        <end position="139"/>
    </location>
</feature>
<keyword evidence="7" id="KW-1185">Reference proteome</keyword>